<reference evidence="2" key="1">
    <citation type="submission" date="2020-09" db="EMBL/GenBank/DDBJ databases">
        <title>Iningainema tapete sp. nov. (Scytonemataceae, Cyanobacteria) from greenhouses in central Florida (USA) produces two types of nodularin with biosynthetic potential for microcystin-LR and anabaenopeptins.</title>
        <authorList>
            <person name="Berthold D.E."/>
            <person name="Lefler F.W."/>
            <person name="Huang I.-S."/>
            <person name="Abdulla H."/>
            <person name="Zimba P.V."/>
            <person name="Laughinghouse H.D. IV."/>
        </authorList>
    </citation>
    <scope>NUCLEOTIDE SEQUENCE</scope>
    <source>
        <strain evidence="2">BLCCT55</strain>
    </source>
</reference>
<dbReference type="GO" id="GO:0016757">
    <property type="term" value="F:glycosyltransferase activity"/>
    <property type="evidence" value="ECO:0007669"/>
    <property type="project" value="InterPro"/>
</dbReference>
<dbReference type="Proteomes" id="UP000629098">
    <property type="component" value="Unassembled WGS sequence"/>
</dbReference>
<evidence type="ECO:0000259" key="1">
    <source>
        <dbReference type="Pfam" id="PF00534"/>
    </source>
</evidence>
<gene>
    <name evidence="2" type="ORF">ICL16_36340</name>
</gene>
<dbReference type="PANTHER" id="PTHR45947">
    <property type="entry name" value="SULFOQUINOVOSYL TRANSFERASE SQD2"/>
    <property type="match status" value="1"/>
</dbReference>
<dbReference type="EMBL" id="JACXAE010000110">
    <property type="protein sequence ID" value="MBD2777376.1"/>
    <property type="molecule type" value="Genomic_DNA"/>
</dbReference>
<dbReference type="SUPFAM" id="SSF53756">
    <property type="entry name" value="UDP-Glycosyltransferase/glycogen phosphorylase"/>
    <property type="match status" value="1"/>
</dbReference>
<proteinExistence type="predicted"/>
<dbReference type="CDD" id="cd03801">
    <property type="entry name" value="GT4_PimA-like"/>
    <property type="match status" value="1"/>
</dbReference>
<dbReference type="PANTHER" id="PTHR45947:SF3">
    <property type="entry name" value="SULFOQUINOVOSYL TRANSFERASE SQD2"/>
    <property type="match status" value="1"/>
</dbReference>
<dbReference type="Pfam" id="PF00534">
    <property type="entry name" value="Glycos_transf_1"/>
    <property type="match status" value="1"/>
</dbReference>
<evidence type="ECO:0000313" key="3">
    <source>
        <dbReference type="Proteomes" id="UP000629098"/>
    </source>
</evidence>
<sequence>MNNISINSHLNYVQTREEPRIAWLFPALSKGKYWQQIFSEFSKTFEKTVIYTGDWQGFSQEYQDQFKVKIVGKSYSIKLNQAASLITVVSPKIIGYLISYKPHVIFTSGFSIWTVVALLLKLWMRWRVVILYDGSTPSVDHINSAPRLFLRRLMSQYTDAFNANNKAAQEYLTKILGIEQSKVFLQPYLVPDAKVFLKNIERVDNRYIKLTKPIFLYAGDINYNKGIHSLLKACSLLRQQGYHDFTVMLIGDGEQREEFANFAKAHNLENHVVWTGWIKYEELGAYFKQADVFVFPSFDDVWGMVVSEAMLLSKPILCSKKAGVSEIIVESENGYLFAPDNWEELAQLMQKFIDNPSLIELMGKKSQQLIAHHTPQLATEGFVTVVSHVLEVCS</sequence>
<organism evidence="2 3">
    <name type="scientific">Iningainema tapete BLCC-T55</name>
    <dbReference type="NCBI Taxonomy" id="2748662"/>
    <lineage>
        <taxon>Bacteria</taxon>
        <taxon>Bacillati</taxon>
        <taxon>Cyanobacteriota</taxon>
        <taxon>Cyanophyceae</taxon>
        <taxon>Nostocales</taxon>
        <taxon>Scytonemataceae</taxon>
        <taxon>Iningainema tapete</taxon>
    </lineage>
</organism>
<dbReference type="InterPro" id="IPR001296">
    <property type="entry name" value="Glyco_trans_1"/>
</dbReference>
<dbReference type="Gene3D" id="3.40.50.2000">
    <property type="entry name" value="Glycogen Phosphorylase B"/>
    <property type="match status" value="2"/>
</dbReference>
<dbReference type="InterPro" id="IPR050194">
    <property type="entry name" value="Glycosyltransferase_grp1"/>
</dbReference>
<protein>
    <submittedName>
        <fullName evidence="2">Glycosyltransferase family 4 protein</fullName>
    </submittedName>
</protein>
<keyword evidence="3" id="KW-1185">Reference proteome</keyword>
<accession>A0A8J7CAP7</accession>
<evidence type="ECO:0000313" key="2">
    <source>
        <dbReference type="EMBL" id="MBD2777376.1"/>
    </source>
</evidence>
<name>A0A8J7CAP7_9CYAN</name>
<feature type="domain" description="Glycosyl transferase family 1" evidence="1">
    <location>
        <begin position="208"/>
        <end position="367"/>
    </location>
</feature>
<dbReference type="RefSeq" id="WP_190836448.1">
    <property type="nucleotide sequence ID" value="NZ_CAWPPI010000110.1"/>
</dbReference>
<comment type="caution">
    <text evidence="2">The sequence shown here is derived from an EMBL/GenBank/DDBJ whole genome shotgun (WGS) entry which is preliminary data.</text>
</comment>
<dbReference type="AlphaFoldDB" id="A0A8J7CAP7"/>